<sequence>MMSARAPLRWNSDFIGRGWKAGSEPAMLTRHEWLIFVQFKRPGEIAVSGIAVRGVGVQAKEGGPEQINTQGLFLDKTTKEHLVRNL</sequence>
<organism evidence="1 2">
    <name type="scientific">Erwinia tracheiphila</name>
    <dbReference type="NCBI Taxonomy" id="65700"/>
    <lineage>
        <taxon>Bacteria</taxon>
        <taxon>Pseudomonadati</taxon>
        <taxon>Pseudomonadota</taxon>
        <taxon>Gammaproteobacteria</taxon>
        <taxon>Enterobacterales</taxon>
        <taxon>Erwiniaceae</taxon>
        <taxon>Erwinia</taxon>
    </lineage>
</organism>
<proteinExistence type="predicted"/>
<name>A0A345CWZ1_9GAMM</name>
<evidence type="ECO:0000313" key="2">
    <source>
        <dbReference type="Proteomes" id="UP000264980"/>
    </source>
</evidence>
<dbReference type="Proteomes" id="UP000264980">
    <property type="component" value="Chromosome"/>
</dbReference>
<protein>
    <submittedName>
        <fullName evidence="1">Uncharacterized protein</fullName>
    </submittedName>
</protein>
<evidence type="ECO:0000313" key="1">
    <source>
        <dbReference type="EMBL" id="AXF77958.1"/>
    </source>
</evidence>
<dbReference type="EMBL" id="CP013970">
    <property type="protein sequence ID" value="AXF77958.1"/>
    <property type="molecule type" value="Genomic_DNA"/>
</dbReference>
<gene>
    <name evidence="1" type="ORF">AV903_21230</name>
</gene>
<accession>A0A345CWZ1</accession>
<dbReference type="AlphaFoldDB" id="A0A345CWZ1"/>
<reference evidence="2" key="1">
    <citation type="submission" date="2016-01" db="EMBL/GenBank/DDBJ databases">
        <authorList>
            <person name="Shapiro L."/>
        </authorList>
    </citation>
    <scope>NUCLEOTIDE SEQUENCE [LARGE SCALE GENOMIC DNA]</scope>
    <source>
        <strain evidence="2">MDcuke</strain>
    </source>
</reference>